<accession>A0A3E4VT26</accession>
<protein>
    <recommendedName>
        <fullName evidence="3">Immunity protein 51</fullName>
    </recommendedName>
</protein>
<dbReference type="Pfam" id="PF15595">
    <property type="entry name" value="Imm51"/>
    <property type="match status" value="1"/>
</dbReference>
<evidence type="ECO:0008006" key="3">
    <source>
        <dbReference type="Google" id="ProtNLM"/>
    </source>
</evidence>
<evidence type="ECO:0000313" key="2">
    <source>
        <dbReference type="Proteomes" id="UP000260780"/>
    </source>
</evidence>
<proteinExistence type="predicted"/>
<name>A0A3E4VT26_9BACT</name>
<sequence length="116" mass="13578">MDTKDFEMKIQPFFWVDHESTASVCLNVGEYKAEIFEAREDEGFEGNGYDWESLARVFVEEQVPELSDKIDFDSESSMFCAYSKDKEALKSFILQFKEACENHVLIMDLFFRAELD</sequence>
<organism evidence="1 2">
    <name type="scientific">Phocaeicola plebeius</name>
    <dbReference type="NCBI Taxonomy" id="310297"/>
    <lineage>
        <taxon>Bacteria</taxon>
        <taxon>Pseudomonadati</taxon>
        <taxon>Bacteroidota</taxon>
        <taxon>Bacteroidia</taxon>
        <taxon>Bacteroidales</taxon>
        <taxon>Bacteroidaceae</taxon>
        <taxon>Phocaeicola</taxon>
    </lineage>
</organism>
<dbReference type="RefSeq" id="WP_074784353.1">
    <property type="nucleotide sequence ID" value="NZ_QSTF01000114.1"/>
</dbReference>
<reference evidence="1 2" key="1">
    <citation type="submission" date="2018-08" db="EMBL/GenBank/DDBJ databases">
        <title>A genome reference for cultivated species of the human gut microbiota.</title>
        <authorList>
            <person name="Zou Y."/>
            <person name="Xue W."/>
            <person name="Luo G."/>
        </authorList>
    </citation>
    <scope>NUCLEOTIDE SEQUENCE [LARGE SCALE GENOMIC DNA]</scope>
    <source>
        <strain evidence="1 2">OM08-14</strain>
    </source>
</reference>
<dbReference type="AlphaFoldDB" id="A0A3E4VT26"/>
<dbReference type="Proteomes" id="UP000260780">
    <property type="component" value="Unassembled WGS sequence"/>
</dbReference>
<evidence type="ECO:0000313" key="1">
    <source>
        <dbReference type="EMBL" id="RGM31908.1"/>
    </source>
</evidence>
<gene>
    <name evidence="1" type="ORF">DXC17_18350</name>
</gene>
<comment type="caution">
    <text evidence="1">The sequence shown here is derived from an EMBL/GenBank/DDBJ whole genome shotgun (WGS) entry which is preliminary data.</text>
</comment>
<dbReference type="EMBL" id="QSTF01000114">
    <property type="protein sequence ID" value="RGM31908.1"/>
    <property type="molecule type" value="Genomic_DNA"/>
</dbReference>
<dbReference type="InterPro" id="IPR028956">
    <property type="entry name" value="Imm51"/>
</dbReference>